<keyword evidence="5" id="KW-1185">Reference proteome</keyword>
<keyword evidence="2" id="KW-0808">Transferase</keyword>
<gene>
    <name evidence="4" type="ORF">LUZ63_002714</name>
</gene>
<protein>
    <submittedName>
        <fullName evidence="4">Uncharacterized protein</fullName>
    </submittedName>
</protein>
<keyword evidence="3" id="KW-0012">Acyltransferase</keyword>
<evidence type="ECO:0000313" key="5">
    <source>
        <dbReference type="Proteomes" id="UP001151287"/>
    </source>
</evidence>
<comment type="caution">
    <text evidence="4">The sequence shown here is derived from an EMBL/GenBank/DDBJ whole genome shotgun (WGS) entry which is preliminary data.</text>
</comment>
<dbReference type="OrthoDB" id="756073at2759"/>
<proteinExistence type="inferred from homology"/>
<evidence type="ECO:0000256" key="1">
    <source>
        <dbReference type="ARBA" id="ARBA00009861"/>
    </source>
</evidence>
<reference evidence="4" key="1">
    <citation type="journal article" date="2022" name="Cell">
        <title>Repeat-based holocentromeres influence genome architecture and karyotype evolution.</title>
        <authorList>
            <person name="Hofstatter P.G."/>
            <person name="Thangavel G."/>
            <person name="Lux T."/>
            <person name="Neumann P."/>
            <person name="Vondrak T."/>
            <person name="Novak P."/>
            <person name="Zhang M."/>
            <person name="Costa L."/>
            <person name="Castellani M."/>
            <person name="Scott A."/>
            <person name="Toegelov H."/>
            <person name="Fuchs J."/>
            <person name="Mata-Sucre Y."/>
            <person name="Dias Y."/>
            <person name="Vanzela A.L.L."/>
            <person name="Huettel B."/>
            <person name="Almeida C.C.S."/>
            <person name="Simkova H."/>
            <person name="Souza G."/>
            <person name="Pedrosa-Harand A."/>
            <person name="Macas J."/>
            <person name="Mayer K.F.X."/>
            <person name="Houben A."/>
            <person name="Marques A."/>
        </authorList>
    </citation>
    <scope>NUCLEOTIDE SEQUENCE</scope>
    <source>
        <strain evidence="4">RhyBre1mFocal</strain>
    </source>
</reference>
<name>A0A9Q0CZT6_9POAL</name>
<accession>A0A9Q0CZT6</accession>
<evidence type="ECO:0000256" key="3">
    <source>
        <dbReference type="ARBA" id="ARBA00023315"/>
    </source>
</evidence>
<dbReference type="Gene3D" id="3.30.559.10">
    <property type="entry name" value="Chloramphenicol acetyltransferase-like domain"/>
    <property type="match status" value="1"/>
</dbReference>
<comment type="similarity">
    <text evidence="1">Belongs to the plant acyltransferase family.</text>
</comment>
<dbReference type="EMBL" id="JAMQYH010000001">
    <property type="protein sequence ID" value="KAJ1702935.1"/>
    <property type="molecule type" value="Genomic_DNA"/>
</dbReference>
<organism evidence="4 5">
    <name type="scientific">Rhynchospora breviuscula</name>
    <dbReference type="NCBI Taxonomy" id="2022672"/>
    <lineage>
        <taxon>Eukaryota</taxon>
        <taxon>Viridiplantae</taxon>
        <taxon>Streptophyta</taxon>
        <taxon>Embryophyta</taxon>
        <taxon>Tracheophyta</taxon>
        <taxon>Spermatophyta</taxon>
        <taxon>Magnoliopsida</taxon>
        <taxon>Liliopsida</taxon>
        <taxon>Poales</taxon>
        <taxon>Cyperaceae</taxon>
        <taxon>Cyperoideae</taxon>
        <taxon>Rhynchosporeae</taxon>
        <taxon>Rhynchospora</taxon>
    </lineage>
</organism>
<dbReference type="Pfam" id="PF02458">
    <property type="entry name" value="Transferase"/>
    <property type="match status" value="1"/>
</dbReference>
<dbReference type="PANTHER" id="PTHR31623:SF17">
    <property type="entry name" value="F21J9.9"/>
    <property type="match status" value="1"/>
</dbReference>
<sequence length="364" mass="40520">MAISKQLHIEAIQTAIPSNVTPSGKSRRINLTNTTLTQDSLQSRFRMVFYYNKSSEEESAWTVAAWVKESISVALADWPELAGRLRKDREGDGCWEIKINDAGVRLVQASVEMQLDEFLAVEDRAEKEAALANWSEIDGENPDFSALFYIQVTQFEGNGYAVGITFSLLLNDPLFLIRFLKSWTQTHMQMLANGSLSKNPMFHLGYFQRPSRPKHLKSIALDSFPCADATTTVLFKAPEIQSDNRDSYRKLASACIEEAVKSTRGNGVSKFSLIVNNSDGLEIESCDNGAHVKAESNGDVSGIVKPANWQELGMEDFTLTKGNKPVHVSYRFISLVDEPLVVMMQSDDQEKDGAEMFICAAIPN</sequence>
<evidence type="ECO:0000256" key="2">
    <source>
        <dbReference type="ARBA" id="ARBA00022679"/>
    </source>
</evidence>
<evidence type="ECO:0000313" key="4">
    <source>
        <dbReference type="EMBL" id="KAJ1702935.1"/>
    </source>
</evidence>
<dbReference type="PANTHER" id="PTHR31623">
    <property type="entry name" value="F21J9.9"/>
    <property type="match status" value="1"/>
</dbReference>
<dbReference type="Proteomes" id="UP001151287">
    <property type="component" value="Unassembled WGS sequence"/>
</dbReference>
<dbReference type="GO" id="GO:0016746">
    <property type="term" value="F:acyltransferase activity"/>
    <property type="evidence" value="ECO:0007669"/>
    <property type="project" value="UniProtKB-KW"/>
</dbReference>
<dbReference type="AlphaFoldDB" id="A0A9Q0CZT6"/>
<dbReference type="InterPro" id="IPR023213">
    <property type="entry name" value="CAT-like_dom_sf"/>
</dbReference>